<reference evidence="2 3" key="1">
    <citation type="journal article" date="2014" name="Genome Announc.">
        <title>Genome Sequence of Bacillus simplex Strain P558, Isolated from a Human Fecal Sample.</title>
        <authorList>
            <person name="Croce O."/>
            <person name="Hugon P."/>
            <person name="Lagier J.C."/>
            <person name="Bibi F."/>
            <person name="Robert C."/>
            <person name="Azhar E.I."/>
            <person name="Raoult D."/>
            <person name="Fournier P.E."/>
        </authorList>
    </citation>
    <scope>NUCLEOTIDE SEQUENCE [LARGE SCALE GENOMIC DNA]</scope>
    <source>
        <strain evidence="2 3">P558</strain>
    </source>
</reference>
<gene>
    <name evidence="2" type="ORF">BN1180_04771</name>
</gene>
<name>A0AAN2PKU1_9BACI</name>
<dbReference type="InterPro" id="IPR027843">
    <property type="entry name" value="DUF4440"/>
</dbReference>
<evidence type="ECO:0000259" key="1">
    <source>
        <dbReference type="Pfam" id="PF14534"/>
    </source>
</evidence>
<dbReference type="AlphaFoldDB" id="A0AAN2PKU1"/>
<sequence>MDRESSLLKEHLYQLEEKLLKSEVRTSPEVLSSLLKDDFFEFGSSGNIWTKSDFMGQEGAGAVNMTLSQFEMHPLSDDTVLTTYRIFDEDKLEHTLRSSIWKCANGRWQMFFHQGTKTKGLLYALFFYEKESFPCLKTISLK</sequence>
<evidence type="ECO:0000313" key="2">
    <source>
        <dbReference type="EMBL" id="CEG34567.1"/>
    </source>
</evidence>
<accession>A0AAN2PKU1</accession>
<protein>
    <submittedName>
        <fullName evidence="2">RNAse H</fullName>
    </submittedName>
</protein>
<organism evidence="2 3">
    <name type="scientific">Peribacillus simplex</name>
    <dbReference type="NCBI Taxonomy" id="1478"/>
    <lineage>
        <taxon>Bacteria</taxon>
        <taxon>Bacillati</taxon>
        <taxon>Bacillota</taxon>
        <taxon>Bacilli</taxon>
        <taxon>Bacillales</taxon>
        <taxon>Bacillaceae</taxon>
        <taxon>Peribacillus</taxon>
    </lineage>
</organism>
<dbReference type="RefSeq" id="WP_072273528.1">
    <property type="nucleotide sequence ID" value="NZ_CCXW01000001.1"/>
</dbReference>
<dbReference type="EMBL" id="CCXW01000001">
    <property type="protein sequence ID" value="CEG34567.1"/>
    <property type="molecule type" value="Genomic_DNA"/>
</dbReference>
<dbReference type="Proteomes" id="UP000182110">
    <property type="component" value="Unassembled WGS sequence"/>
</dbReference>
<comment type="caution">
    <text evidence="2">The sequence shown here is derived from an EMBL/GenBank/DDBJ whole genome shotgun (WGS) entry which is preliminary data.</text>
</comment>
<dbReference type="SUPFAM" id="SSF54427">
    <property type="entry name" value="NTF2-like"/>
    <property type="match status" value="1"/>
</dbReference>
<evidence type="ECO:0000313" key="3">
    <source>
        <dbReference type="Proteomes" id="UP000182110"/>
    </source>
</evidence>
<feature type="domain" description="DUF4440" evidence="1">
    <location>
        <begin position="14"/>
        <end position="110"/>
    </location>
</feature>
<proteinExistence type="predicted"/>
<dbReference type="Pfam" id="PF14534">
    <property type="entry name" value="DUF4440"/>
    <property type="match status" value="1"/>
</dbReference>
<dbReference type="InterPro" id="IPR032710">
    <property type="entry name" value="NTF2-like_dom_sf"/>
</dbReference>
<dbReference type="Gene3D" id="3.10.450.50">
    <property type="match status" value="1"/>
</dbReference>
<keyword evidence="3" id="KW-1185">Reference proteome</keyword>